<comment type="caution">
    <text evidence="3">The sequence shown here is derived from an EMBL/GenBank/DDBJ whole genome shotgun (WGS) entry which is preliminary data.</text>
</comment>
<dbReference type="InterPro" id="IPR016047">
    <property type="entry name" value="M23ase_b-sheet_dom"/>
</dbReference>
<feature type="domain" description="M23ase beta-sheet core" evidence="2">
    <location>
        <begin position="90"/>
        <end position="182"/>
    </location>
</feature>
<keyword evidence="1" id="KW-0732">Signal</keyword>
<evidence type="ECO:0000313" key="4">
    <source>
        <dbReference type="Proteomes" id="UP000323242"/>
    </source>
</evidence>
<dbReference type="Gene3D" id="2.70.70.10">
    <property type="entry name" value="Glucose Permease (Domain IIA)"/>
    <property type="match status" value="1"/>
</dbReference>
<keyword evidence="4" id="KW-1185">Reference proteome</keyword>
<name>A0A5D4JJL1_9ACTN</name>
<accession>A0A5D4JJL1</accession>
<dbReference type="InterPro" id="IPR011055">
    <property type="entry name" value="Dup_hybrid_motif"/>
</dbReference>
<evidence type="ECO:0000256" key="1">
    <source>
        <dbReference type="SAM" id="SignalP"/>
    </source>
</evidence>
<protein>
    <submittedName>
        <fullName evidence="3">Peptidoglycan DD-metalloendopeptidase family protein</fullName>
    </submittedName>
</protein>
<dbReference type="Pfam" id="PF01551">
    <property type="entry name" value="Peptidase_M23"/>
    <property type="match status" value="1"/>
</dbReference>
<dbReference type="SUPFAM" id="SSF51261">
    <property type="entry name" value="Duplicated hybrid motif"/>
    <property type="match status" value="1"/>
</dbReference>
<gene>
    <name evidence="3" type="ORF">FY004_06490</name>
</gene>
<dbReference type="InterPro" id="IPR006311">
    <property type="entry name" value="TAT_signal"/>
</dbReference>
<organism evidence="3 4">
    <name type="scientific">Streptomyces parvus</name>
    <dbReference type="NCBI Taxonomy" id="66428"/>
    <lineage>
        <taxon>Bacteria</taxon>
        <taxon>Bacillati</taxon>
        <taxon>Actinomycetota</taxon>
        <taxon>Actinomycetes</taxon>
        <taxon>Kitasatosporales</taxon>
        <taxon>Streptomycetaceae</taxon>
        <taxon>Streptomyces</taxon>
    </lineage>
</organism>
<dbReference type="Proteomes" id="UP000323242">
    <property type="component" value="Unassembled WGS sequence"/>
</dbReference>
<evidence type="ECO:0000313" key="3">
    <source>
        <dbReference type="EMBL" id="TYR65358.1"/>
    </source>
</evidence>
<sequence>MPASAPPRSRRSVKRTMAAALTAAGLLLALSPTTAAADSTAAGRAPVSQAVDAAAALPAGTWWGVAGGRTTSNYNEYFPGYQFGCNGDQRHKGVDVGAPTGNRIHAWGRGRVVGRGYDPGGYNRWIQVYFPSVDMSLTLGHLLDGSEMRVGTTFTRSTVWAKVGTKSDGLNHAHVHFRAARGNHGAAPIGPCEDMNPFILWNALGLPS</sequence>
<feature type="signal peptide" evidence="1">
    <location>
        <begin position="1"/>
        <end position="36"/>
    </location>
</feature>
<dbReference type="EMBL" id="VSZQ01000024">
    <property type="protein sequence ID" value="TYR65358.1"/>
    <property type="molecule type" value="Genomic_DNA"/>
</dbReference>
<evidence type="ECO:0000259" key="2">
    <source>
        <dbReference type="Pfam" id="PF01551"/>
    </source>
</evidence>
<dbReference type="AlphaFoldDB" id="A0A5D4JJL1"/>
<feature type="chain" id="PRO_5039236599" evidence="1">
    <location>
        <begin position="37"/>
        <end position="208"/>
    </location>
</feature>
<dbReference type="PROSITE" id="PS51318">
    <property type="entry name" value="TAT"/>
    <property type="match status" value="1"/>
</dbReference>
<reference evidence="3 4" key="1">
    <citation type="submission" date="2019-08" db="EMBL/GenBank/DDBJ databases">
        <title>Draft genome for granaticin producer strain Streptomyces parvus C05.</title>
        <authorList>
            <person name="Gonzalez-Pimentel J.L."/>
        </authorList>
    </citation>
    <scope>NUCLEOTIDE SEQUENCE [LARGE SCALE GENOMIC DNA]</scope>
    <source>
        <strain evidence="3 4">C05</strain>
    </source>
</reference>
<proteinExistence type="predicted"/>